<organism evidence="3 4">
    <name type="scientific">Bordetella pseudohinzii</name>
    <dbReference type="NCBI Taxonomy" id="1331258"/>
    <lineage>
        <taxon>Bacteria</taxon>
        <taxon>Pseudomonadati</taxon>
        <taxon>Pseudomonadota</taxon>
        <taxon>Betaproteobacteria</taxon>
        <taxon>Burkholderiales</taxon>
        <taxon>Alcaligenaceae</taxon>
        <taxon>Bordetella</taxon>
    </lineage>
</organism>
<dbReference type="InterPro" id="IPR006315">
    <property type="entry name" value="OM_autotransptr_brl_dom"/>
</dbReference>
<dbReference type="InterPro" id="IPR050909">
    <property type="entry name" value="Bact_Autotransporter_VF"/>
</dbReference>
<dbReference type="InterPro" id="IPR003991">
    <property type="entry name" value="Pertactin_virulence_factor"/>
</dbReference>
<gene>
    <name evidence="3" type="primary">aidA-I_2</name>
    <name evidence="3" type="ORF">ERS370011_03474</name>
</gene>
<dbReference type="SUPFAM" id="SSF51126">
    <property type="entry name" value="Pectin lyase-like"/>
    <property type="match status" value="1"/>
</dbReference>
<dbReference type="GO" id="GO:0019867">
    <property type="term" value="C:outer membrane"/>
    <property type="evidence" value="ECO:0007669"/>
    <property type="project" value="InterPro"/>
</dbReference>
<reference evidence="3 4" key="1">
    <citation type="submission" date="2015-09" db="EMBL/GenBank/DDBJ databases">
        <authorList>
            <person name="Jackson K.R."/>
            <person name="Lunt B.L."/>
            <person name="Fisher J.N.B."/>
            <person name="Gardner A.V."/>
            <person name="Bailey M.E."/>
            <person name="Deus L.M."/>
            <person name="Earl A.S."/>
            <person name="Gibby P.D."/>
            <person name="Hartmann K.A."/>
            <person name="Liu J.E."/>
            <person name="Manci A.M."/>
            <person name="Nielsen D.A."/>
            <person name="Solomon M.B."/>
            <person name="Breakwell D.P."/>
            <person name="Burnett S.H."/>
            <person name="Grose J.H."/>
        </authorList>
    </citation>
    <scope>NUCLEOTIDE SEQUENCE [LARGE SCALE GENOMIC DNA]</scope>
    <source>
        <strain evidence="3 4">2789STDY5608636</strain>
    </source>
</reference>
<sequence>MSKRRLAGPLFAVRPMIVALGYCVLPLGLAGPVFGQVFIQGADVGPSRTESGMDYSNSATTIIRAASGGSYTGTNITGSTTANGAYGAYAQNGGQITLNGGTFLLNATATNAHGLFASGAGSQINANGVTITTTAGNSSAAISNAAGGGIALGTGSILSSDAGTTLQVSAGAVSGNNLSLTSNRLGAALTPQLIALPSYPGGLAGTDPIDSDHSGDDAALAPYLIASPAHAVSMGGGTLNLTGLTTVNAGGMGMQVTGGVVQLENLNLTAGPGGADNTWMHGVSVTNASYTQNGNLTAVVDSVAGNGIYARTNGIVALGGAGKTVSVTLSNVRNNSINQVNEASALRADLGTLTATGTVQLLASQGRGYGLWTGASGGTITINGNTAIETRGREGLGIRQDNGAITLNGDLSIITGKNPVADALDGAGSAGMRLLKGTIRVTGSTTVETHGGVVAVGTASTRESAYGIWATSASRIAGLDVQGDFMGPVNVTTTGAAAHGIYNDMTSGTLVFHDTVTVGTSGGTGSVTWARASLSAFGTNETVGAWGVNNMLNSVTTFQGALTVNNTGDQGGGVRAMGGTVNLASANITTSGAGAHGVMVGSNTASGTTYRGTIIASGPVNASTSGAAAHAVYGSGAGTTLNLNGGGRLRATGAASFGILAANSATVNGTGVFDIEGALQSQDTATAALDMKAGSLFTGTTARLNTSTFNMTQGGTWNMTGNSTLSDLNVAGGQVLYSAPAGGVYKTLTATNVTGGNGGIIGLNTYLGADGSPSDLLIVDGGAATGSTGLRITNNGGPGVLTTANGIQVVQATNGATTAASAFSLSGRAVAGPYEYRLYRGSSDPADESWYLRSEKTPVPPTPPDPPTPPNPPEPLYRPEVAAYLANQRLASEMFVHSLHDRLGEPQYIEGQQFDNEDDKRRALWLRMTGRWQKSRSGNGEYRVDSDTVLLQGGGDIAQWQLASETDRLHLGAMAGYGDARSSARADGNPYKAHGRVEGYTVGLYGTWYQNDAERLGAYVDTWFQYGWFRNRVEGDALDTVKYDAQGWAISGEAGYALRVKGDWILEPQAQLIYTEYDPDSVTEANGTKVGGGRSDGTIWRLGLRGHRTFDMENGRKIQPFLTLNWWHNDTDGQYRFNQVTQGGLYPRDTYEVKLGLHADFTKGWTGWTNVSGSWGAHHYQQYAARIGMKYTW</sequence>
<evidence type="ECO:0000313" key="3">
    <source>
        <dbReference type="EMBL" id="CUJ04449.1"/>
    </source>
</evidence>
<dbReference type="InterPro" id="IPR012332">
    <property type="entry name" value="Autotransporter_pectin_lyase_C"/>
</dbReference>
<dbReference type="Gene3D" id="2.40.128.130">
    <property type="entry name" value="Autotransporter beta-domain"/>
    <property type="match status" value="1"/>
</dbReference>
<dbReference type="InterPro" id="IPR036709">
    <property type="entry name" value="Autotransporte_beta_dom_sf"/>
</dbReference>
<dbReference type="AlphaFoldDB" id="A0A0M7H557"/>
<dbReference type="InterPro" id="IPR011050">
    <property type="entry name" value="Pectin_lyase_fold/virulence"/>
</dbReference>
<dbReference type="Gene3D" id="2.160.20.20">
    <property type="match status" value="2"/>
</dbReference>
<dbReference type="PANTHER" id="PTHR12338:SF5">
    <property type="entry name" value="ANTIGEN 43-RELATED"/>
    <property type="match status" value="1"/>
</dbReference>
<name>A0A0M7H557_9BORD</name>
<evidence type="ECO:0000256" key="1">
    <source>
        <dbReference type="SAM" id="MobiDB-lite"/>
    </source>
</evidence>
<feature type="region of interest" description="Disordered" evidence="1">
    <location>
        <begin position="853"/>
        <end position="876"/>
    </location>
</feature>
<feature type="compositionally biased region" description="Pro residues" evidence="1">
    <location>
        <begin position="858"/>
        <end position="876"/>
    </location>
</feature>
<dbReference type="PROSITE" id="PS51208">
    <property type="entry name" value="AUTOTRANSPORTER"/>
    <property type="match status" value="1"/>
</dbReference>
<dbReference type="Pfam" id="PF03797">
    <property type="entry name" value="Autotransporter"/>
    <property type="match status" value="1"/>
</dbReference>
<proteinExistence type="predicted"/>
<evidence type="ECO:0000259" key="2">
    <source>
        <dbReference type="PROSITE" id="PS51208"/>
    </source>
</evidence>
<dbReference type="SMART" id="SM00869">
    <property type="entry name" value="Autotransporter"/>
    <property type="match status" value="1"/>
</dbReference>
<dbReference type="Pfam" id="PF18883">
    <property type="entry name" value="AC_1"/>
    <property type="match status" value="1"/>
</dbReference>
<dbReference type="PANTHER" id="PTHR12338">
    <property type="entry name" value="AUTOTRANSPORTER"/>
    <property type="match status" value="1"/>
</dbReference>
<dbReference type="InterPro" id="IPR043990">
    <property type="entry name" value="AC_1"/>
</dbReference>
<dbReference type="InterPro" id="IPR005546">
    <property type="entry name" value="Autotransporte_beta"/>
</dbReference>
<feature type="domain" description="Autotransporter" evidence="2">
    <location>
        <begin position="917"/>
        <end position="1193"/>
    </location>
</feature>
<accession>A0A0M7H557</accession>
<dbReference type="Proteomes" id="UP000053096">
    <property type="component" value="Unassembled WGS sequence"/>
</dbReference>
<dbReference type="SUPFAM" id="SSF103515">
    <property type="entry name" value="Autotransporter"/>
    <property type="match status" value="1"/>
</dbReference>
<dbReference type="CDD" id="cd01344">
    <property type="entry name" value="PL2_Passenger_AT"/>
    <property type="match status" value="1"/>
</dbReference>
<dbReference type="EMBL" id="CYTV01000011">
    <property type="protein sequence ID" value="CUJ04449.1"/>
    <property type="molecule type" value="Genomic_DNA"/>
</dbReference>
<protein>
    <submittedName>
        <fullName evidence="3">AIDA-I autotransporter</fullName>
    </submittedName>
</protein>
<dbReference type="OrthoDB" id="8613300at2"/>
<dbReference type="NCBIfam" id="TIGR01414">
    <property type="entry name" value="autotrans_barl"/>
    <property type="match status" value="1"/>
</dbReference>
<evidence type="ECO:0000313" key="4">
    <source>
        <dbReference type="Proteomes" id="UP000053096"/>
    </source>
</evidence>
<dbReference type="RefSeq" id="WP_082384652.1">
    <property type="nucleotide sequence ID" value="NZ_CAJGUP010000112.1"/>
</dbReference>
<dbReference type="PRINTS" id="PR01484">
    <property type="entry name" value="PRTACTNFAMLY"/>
</dbReference>